<organism evidence="3">
    <name type="scientific">Ajellomyces capsulatus (strain H88)</name>
    <name type="common">Darling's disease fungus</name>
    <name type="synonym">Histoplasma capsulatum</name>
    <dbReference type="NCBI Taxonomy" id="544711"/>
    <lineage>
        <taxon>Eukaryota</taxon>
        <taxon>Fungi</taxon>
        <taxon>Dikarya</taxon>
        <taxon>Ascomycota</taxon>
        <taxon>Pezizomycotina</taxon>
        <taxon>Eurotiomycetes</taxon>
        <taxon>Eurotiomycetidae</taxon>
        <taxon>Onygenales</taxon>
        <taxon>Ajellomycetaceae</taxon>
        <taxon>Histoplasma</taxon>
    </lineage>
</organism>
<evidence type="ECO:0000256" key="1">
    <source>
        <dbReference type="SAM" id="MobiDB-lite"/>
    </source>
</evidence>
<dbReference type="HOGENOM" id="CLU_1712762_0_0_1"/>
<evidence type="ECO:0000313" key="3">
    <source>
        <dbReference type="Proteomes" id="UP000008142"/>
    </source>
</evidence>
<name>F0U808_AJEC8</name>
<dbReference type="AlphaFoldDB" id="F0U808"/>
<proteinExistence type="predicted"/>
<accession>F0U808</accession>
<feature type="region of interest" description="Disordered" evidence="1">
    <location>
        <begin position="136"/>
        <end position="161"/>
    </location>
</feature>
<dbReference type="OMA" id="FLAHEHH"/>
<reference evidence="3" key="1">
    <citation type="submission" date="2008-07" db="EMBL/GenBank/DDBJ databases">
        <title>Annotation of Ajellomyces capsulatus strain H88.</title>
        <authorList>
            <person name="Champion M."/>
            <person name="Cuomo C."/>
            <person name="Ma L.-J."/>
            <person name="Henn M.R."/>
            <person name="Sil A."/>
            <person name="Goldman B."/>
            <person name="Young S.K."/>
            <person name="Kodira C.D."/>
            <person name="Zeng Q."/>
            <person name="Koehrsen M."/>
            <person name="Alvarado L."/>
            <person name="Berlin A."/>
            <person name="Borenstein D."/>
            <person name="Chen Z."/>
            <person name="Engels R."/>
            <person name="Freedman E."/>
            <person name="Gellesch M."/>
            <person name="Goldberg J."/>
            <person name="Griggs A."/>
            <person name="Gujja S."/>
            <person name="Heiman D."/>
            <person name="Hepburn T."/>
            <person name="Howarth C."/>
            <person name="Jen D."/>
            <person name="Larson L."/>
            <person name="Lewis B."/>
            <person name="Mehta T."/>
            <person name="Park D."/>
            <person name="Pearson M."/>
            <person name="Roberts A."/>
            <person name="Saif S."/>
            <person name="Shea T."/>
            <person name="Shenoy N."/>
            <person name="Sisk P."/>
            <person name="Stolte C."/>
            <person name="Sykes S."/>
            <person name="Walk T."/>
            <person name="White J."/>
            <person name="Yandava C."/>
            <person name="Klein B."/>
            <person name="McEwen J.G."/>
            <person name="Puccia R."/>
            <person name="Goldman G.H."/>
            <person name="Felipe M.S."/>
            <person name="Nino-Vega G."/>
            <person name="San-Blas G."/>
            <person name="Taylor J."/>
            <person name="Mendoza L."/>
            <person name="Galagan J."/>
            <person name="Nusbaum C."/>
            <person name="Birren B."/>
        </authorList>
    </citation>
    <scope>NUCLEOTIDE SEQUENCE [LARGE SCALE GENOMIC DNA]</scope>
    <source>
        <strain evidence="3">H88</strain>
    </source>
</reference>
<dbReference type="EMBL" id="DS990636">
    <property type="protein sequence ID" value="EGC40830.1"/>
    <property type="molecule type" value="Genomic_DNA"/>
</dbReference>
<dbReference type="Proteomes" id="UP000008142">
    <property type="component" value="Unassembled WGS sequence"/>
</dbReference>
<gene>
    <name evidence="2" type="ORF">HCEG_00192</name>
</gene>
<protein>
    <submittedName>
        <fullName evidence="2">Predicted protein</fullName>
    </submittedName>
</protein>
<sequence length="188" mass="21002">MVYECTQSAEYIYKRSKSTGNSAFGLDKIRQYDLISKAMGKAAIMTTLPKKDTYGVGFWKFLTKGFDSRAQELFQERWLNLNKELAQTAPQQLNHAGAVKSAAELAQYPLRCCNYRKLSSRPTTHLRRTKKAVKHHGPGITVDRSCPLPGSDDQGDGPSRSIFLAHEHHHKGRTGDAACDGFAETQIQ</sequence>
<evidence type="ECO:0000313" key="2">
    <source>
        <dbReference type="EMBL" id="EGC40830.1"/>
    </source>
</evidence>